<dbReference type="PROSITE" id="PS51318">
    <property type="entry name" value="TAT"/>
    <property type="match status" value="1"/>
</dbReference>
<accession>A0ABU4FT45</accession>
<keyword evidence="2" id="KW-1185">Reference proteome</keyword>
<dbReference type="Proteomes" id="UP001187346">
    <property type="component" value="Unassembled WGS sequence"/>
</dbReference>
<dbReference type="RefSeq" id="WP_317776105.1">
    <property type="nucleotide sequence ID" value="NZ_JAWMAJ010000371.1"/>
</dbReference>
<proteinExistence type="predicted"/>
<feature type="non-terminal residue" evidence="1">
    <location>
        <position position="64"/>
    </location>
</feature>
<dbReference type="InterPro" id="IPR006311">
    <property type="entry name" value="TAT_signal"/>
</dbReference>
<sequence>MTDRAFPRKPSSPTPLRRRLVLLTAALVAGTALLPPGVAAAAPLRTDSWEASARALGGGATIVP</sequence>
<organism evidence="1 2">
    <name type="scientific">Streptomyces prunicolor</name>
    <dbReference type="NCBI Taxonomy" id="67348"/>
    <lineage>
        <taxon>Bacteria</taxon>
        <taxon>Bacillati</taxon>
        <taxon>Actinomycetota</taxon>
        <taxon>Actinomycetes</taxon>
        <taxon>Kitasatosporales</taxon>
        <taxon>Streptomycetaceae</taxon>
        <taxon>Streptomyces</taxon>
    </lineage>
</organism>
<reference evidence="1 2" key="1">
    <citation type="submission" date="2023-10" db="EMBL/GenBank/DDBJ databases">
        <title>Characterization of rhizosphere-enriched actinobacteria from wheat plants lab-grown on chernevaya soil.</title>
        <authorList>
            <person name="Tikhonova E.N."/>
            <person name="Konopkin A."/>
            <person name="Kravchenko I.K."/>
        </authorList>
    </citation>
    <scope>NUCLEOTIDE SEQUENCE [LARGE SCALE GENOMIC DNA]</scope>
    <source>
        <strain evidence="1 2">RR29</strain>
    </source>
</reference>
<comment type="caution">
    <text evidence="1">The sequence shown here is derived from an EMBL/GenBank/DDBJ whole genome shotgun (WGS) entry which is preliminary data.</text>
</comment>
<dbReference type="EMBL" id="JAWMAJ010000371">
    <property type="protein sequence ID" value="MDV7223788.1"/>
    <property type="molecule type" value="Genomic_DNA"/>
</dbReference>
<protein>
    <submittedName>
        <fullName evidence="1">Uncharacterized protein</fullName>
    </submittedName>
</protein>
<evidence type="ECO:0000313" key="1">
    <source>
        <dbReference type="EMBL" id="MDV7223788.1"/>
    </source>
</evidence>
<name>A0ABU4FT45_9ACTN</name>
<gene>
    <name evidence="1" type="ORF">R5A26_48530</name>
</gene>
<evidence type="ECO:0000313" key="2">
    <source>
        <dbReference type="Proteomes" id="UP001187346"/>
    </source>
</evidence>